<organism evidence="8 9">
    <name type="scientific">Tetracentron sinense</name>
    <name type="common">Spur-leaf</name>
    <dbReference type="NCBI Taxonomy" id="13715"/>
    <lineage>
        <taxon>Eukaryota</taxon>
        <taxon>Viridiplantae</taxon>
        <taxon>Streptophyta</taxon>
        <taxon>Embryophyta</taxon>
        <taxon>Tracheophyta</taxon>
        <taxon>Spermatophyta</taxon>
        <taxon>Magnoliopsida</taxon>
        <taxon>Trochodendrales</taxon>
        <taxon>Trochodendraceae</taxon>
        <taxon>Tetracentron</taxon>
    </lineage>
</organism>
<feature type="transmembrane region" description="Helical" evidence="7">
    <location>
        <begin position="223"/>
        <end position="241"/>
    </location>
</feature>
<protein>
    <recommendedName>
        <fullName evidence="10">EamA domain-containing protein</fullName>
    </recommendedName>
</protein>
<evidence type="ECO:0000313" key="9">
    <source>
        <dbReference type="Proteomes" id="UP000655225"/>
    </source>
</evidence>
<feature type="transmembrane region" description="Helical" evidence="7">
    <location>
        <begin position="7"/>
        <end position="29"/>
    </location>
</feature>
<gene>
    <name evidence="8" type="ORF">HHK36_027062</name>
</gene>
<evidence type="ECO:0000256" key="4">
    <source>
        <dbReference type="ARBA" id="ARBA00022692"/>
    </source>
</evidence>
<comment type="subcellular location">
    <subcellularLocation>
        <location evidence="1">Membrane</location>
        <topology evidence="1">Multi-pass membrane protein</topology>
    </subcellularLocation>
</comment>
<feature type="transmembrane region" description="Helical" evidence="7">
    <location>
        <begin position="196"/>
        <end position="216"/>
    </location>
</feature>
<feature type="transmembrane region" description="Helical" evidence="7">
    <location>
        <begin position="348"/>
        <end position="373"/>
    </location>
</feature>
<comment type="similarity">
    <text evidence="2">Belongs to the SLC35F solute transporter family.</text>
</comment>
<evidence type="ECO:0000256" key="3">
    <source>
        <dbReference type="ARBA" id="ARBA00022448"/>
    </source>
</evidence>
<feature type="transmembrane region" description="Helical" evidence="7">
    <location>
        <begin position="256"/>
        <end position="275"/>
    </location>
</feature>
<dbReference type="Proteomes" id="UP000655225">
    <property type="component" value="Unassembled WGS sequence"/>
</dbReference>
<keyword evidence="6 7" id="KW-0472">Membrane</keyword>
<evidence type="ECO:0000256" key="5">
    <source>
        <dbReference type="ARBA" id="ARBA00022989"/>
    </source>
</evidence>
<dbReference type="AlphaFoldDB" id="A0A834YKR1"/>
<keyword evidence="9" id="KW-1185">Reference proteome</keyword>
<evidence type="ECO:0000256" key="1">
    <source>
        <dbReference type="ARBA" id="ARBA00004141"/>
    </source>
</evidence>
<dbReference type="GO" id="GO:0016020">
    <property type="term" value="C:membrane"/>
    <property type="evidence" value="ECO:0007669"/>
    <property type="project" value="UniProtKB-SubCell"/>
</dbReference>
<reference evidence="8 9" key="1">
    <citation type="submission" date="2020-04" db="EMBL/GenBank/DDBJ databases">
        <title>Plant Genome Project.</title>
        <authorList>
            <person name="Zhang R.-G."/>
        </authorList>
    </citation>
    <scope>NUCLEOTIDE SEQUENCE [LARGE SCALE GENOMIC DNA]</scope>
    <source>
        <strain evidence="8">YNK0</strain>
        <tissue evidence="8">Leaf</tissue>
    </source>
</reference>
<sequence length="434" mass="47667">MNRQVWRWVLGLIYIIAVATIWIAASFVVQTVVDEGVSPFLLTYICNSLFVVYIPIVEIARYLEDSARGLRFWQSNQYDSHIQELRSSEEVILLGDNDLGTKADGSIPSDFVEQGEISQQVRPESEFYESERILPVQASVSIVSGMTKIDEDASKQLDSKGRWTRTRMAKVSLLICPFWFFAQLTFNLSLKYTTVTSNTILSSASSLFTFLVALVFLGEKFTWVKLISVLLCMGGTIIVSVGDSETGLSATATKPLLGDILALVSAGLYAVYITLIRKKIPDDDDEKDGHASMAQFLGFLGLFNLLIFLPVALILNFTKLEPFHTLTWKQFGLIVGKGLLDNVLSDYLWAKAVLLTTTTVATAGLTIQVPLAAVVDSITGNAPHLMDYLGAAAVMVGFAGINIPADACCSSRVANLEREDDNVSITDQDRSTNQ</sequence>
<evidence type="ECO:0000256" key="6">
    <source>
        <dbReference type="ARBA" id="ARBA00023136"/>
    </source>
</evidence>
<dbReference type="GO" id="GO:0022857">
    <property type="term" value="F:transmembrane transporter activity"/>
    <property type="evidence" value="ECO:0007669"/>
    <property type="project" value="InterPro"/>
</dbReference>
<evidence type="ECO:0000256" key="2">
    <source>
        <dbReference type="ARBA" id="ARBA00007863"/>
    </source>
</evidence>
<name>A0A834YKR1_TETSI</name>
<dbReference type="OMA" id="IPSEMFC"/>
<accession>A0A834YKR1</accession>
<feature type="transmembrane region" description="Helical" evidence="7">
    <location>
        <begin position="171"/>
        <end position="190"/>
    </location>
</feature>
<dbReference type="InterPro" id="IPR009262">
    <property type="entry name" value="SLC35_F1/F2/F6"/>
</dbReference>
<comment type="caution">
    <text evidence="8">The sequence shown here is derived from an EMBL/GenBank/DDBJ whole genome shotgun (WGS) entry which is preliminary data.</text>
</comment>
<dbReference type="PANTHER" id="PTHR23051">
    <property type="entry name" value="SOLUTE CARRIER FAMILY 35, MEMBER F5"/>
    <property type="match status" value="1"/>
</dbReference>
<keyword evidence="5 7" id="KW-1133">Transmembrane helix</keyword>
<dbReference type="OrthoDB" id="1436450at2759"/>
<dbReference type="PANTHER" id="PTHR23051:SF0">
    <property type="entry name" value="SOLUTE CARRIER FAMILY 35 MEMBER F5"/>
    <property type="match status" value="1"/>
</dbReference>
<evidence type="ECO:0000313" key="8">
    <source>
        <dbReference type="EMBL" id="KAF8388395.1"/>
    </source>
</evidence>
<dbReference type="EMBL" id="JABCRI010000020">
    <property type="protein sequence ID" value="KAF8388395.1"/>
    <property type="molecule type" value="Genomic_DNA"/>
</dbReference>
<feature type="transmembrane region" description="Helical" evidence="7">
    <location>
        <begin position="385"/>
        <end position="405"/>
    </location>
</feature>
<dbReference type="InterPro" id="IPR037185">
    <property type="entry name" value="EmrE-like"/>
</dbReference>
<evidence type="ECO:0000256" key="7">
    <source>
        <dbReference type="SAM" id="Phobius"/>
    </source>
</evidence>
<dbReference type="Gene3D" id="1.10.3730.20">
    <property type="match status" value="1"/>
</dbReference>
<evidence type="ECO:0008006" key="10">
    <source>
        <dbReference type="Google" id="ProtNLM"/>
    </source>
</evidence>
<dbReference type="Pfam" id="PF06027">
    <property type="entry name" value="SLC35F"/>
    <property type="match status" value="1"/>
</dbReference>
<proteinExistence type="inferred from homology"/>
<feature type="transmembrane region" description="Helical" evidence="7">
    <location>
        <begin position="296"/>
        <end position="317"/>
    </location>
</feature>
<feature type="transmembrane region" description="Helical" evidence="7">
    <location>
        <begin position="41"/>
        <end position="63"/>
    </location>
</feature>
<keyword evidence="3" id="KW-0813">Transport</keyword>
<keyword evidence="4 7" id="KW-0812">Transmembrane</keyword>
<dbReference type="SUPFAM" id="SSF103481">
    <property type="entry name" value="Multidrug resistance efflux transporter EmrE"/>
    <property type="match status" value="1"/>
</dbReference>